<feature type="region of interest" description="Disordered" evidence="1">
    <location>
        <begin position="21"/>
        <end position="52"/>
    </location>
</feature>
<organism evidence="3">
    <name type="scientific">Puccinia triticina (isolate 1-1 / race 1 (BBBD))</name>
    <name type="common">Brown leaf rust fungus</name>
    <dbReference type="NCBI Taxonomy" id="630390"/>
    <lineage>
        <taxon>Eukaryota</taxon>
        <taxon>Fungi</taxon>
        <taxon>Dikarya</taxon>
        <taxon>Basidiomycota</taxon>
        <taxon>Pucciniomycotina</taxon>
        <taxon>Pucciniomycetes</taxon>
        <taxon>Pucciniales</taxon>
        <taxon>Pucciniaceae</taxon>
        <taxon>Puccinia</taxon>
    </lineage>
</organism>
<reference evidence="3" key="2">
    <citation type="submission" date="2016-05" db="EMBL/GenBank/DDBJ databases">
        <title>Comparative analysis highlights variable genome content of wheat rusts and divergence of the mating loci.</title>
        <authorList>
            <person name="Cuomo C.A."/>
            <person name="Bakkeren G."/>
            <person name="Szabo L."/>
            <person name="Khalil H."/>
            <person name="Joly D."/>
            <person name="Goldberg J."/>
            <person name="Young S."/>
            <person name="Zeng Q."/>
            <person name="Fellers J."/>
        </authorList>
    </citation>
    <scope>NUCLEOTIDE SEQUENCE [LARGE SCALE GENOMIC DNA]</scope>
    <source>
        <strain evidence="3">1-1 BBBD Race 1</strain>
    </source>
</reference>
<keyword evidence="2" id="KW-0732">Signal</keyword>
<feature type="signal peptide" evidence="2">
    <location>
        <begin position="1"/>
        <end position="24"/>
    </location>
</feature>
<reference evidence="4 5" key="3">
    <citation type="journal article" date="2017" name="G3 (Bethesda)">
        <title>Comparative analysis highlights variable genome content of wheat rusts and divergence of the mating loci.</title>
        <authorList>
            <person name="Cuomo C.A."/>
            <person name="Bakkeren G."/>
            <person name="Khalil H.B."/>
            <person name="Panwar V."/>
            <person name="Joly D."/>
            <person name="Linning R."/>
            <person name="Sakthikumar S."/>
            <person name="Song X."/>
            <person name="Adiconis X."/>
            <person name="Fan L."/>
            <person name="Goldberg J.M."/>
            <person name="Levin J.Z."/>
            <person name="Young S."/>
            <person name="Zeng Q."/>
            <person name="Anikster Y."/>
            <person name="Bruce M."/>
            <person name="Wang M."/>
            <person name="Yin C."/>
            <person name="McCallum B."/>
            <person name="Szabo L.J."/>
            <person name="Hulbert S."/>
            <person name="Chen X."/>
            <person name="Fellers J.P."/>
        </authorList>
    </citation>
    <scope>NUCLEOTIDE SEQUENCE</scope>
    <source>
        <strain evidence="4">isolate 1-1 / race 1 (BBBD)</strain>
        <strain evidence="5">Isolate 1-1 / race 1 (BBBD)</strain>
    </source>
</reference>
<accession>A0A180G5F7</accession>
<dbReference type="Proteomes" id="UP000005240">
    <property type="component" value="Unassembled WGS sequence"/>
</dbReference>
<evidence type="ECO:0000256" key="2">
    <source>
        <dbReference type="SAM" id="SignalP"/>
    </source>
</evidence>
<feature type="chain" id="PRO_5008109584" description="Hydrophobin" evidence="2">
    <location>
        <begin position="25"/>
        <end position="88"/>
    </location>
</feature>
<dbReference type="EnsemblFungi" id="PTTG_11922-t43_1">
    <property type="protein sequence ID" value="PTTG_11922-t43_1-p1"/>
    <property type="gene ID" value="PTTG_11922"/>
</dbReference>
<feature type="compositionally biased region" description="Low complexity" evidence="1">
    <location>
        <begin position="33"/>
        <end position="49"/>
    </location>
</feature>
<proteinExistence type="predicted"/>
<dbReference type="VEuPathDB" id="FungiDB:PTTG_11922"/>
<name>A0A180G5F7_PUCT1</name>
<reference evidence="4" key="4">
    <citation type="submission" date="2025-05" db="UniProtKB">
        <authorList>
            <consortium name="EnsemblFungi"/>
        </authorList>
    </citation>
    <scope>IDENTIFICATION</scope>
    <source>
        <strain evidence="4">isolate 1-1 / race 1 (BBBD)</strain>
    </source>
</reference>
<gene>
    <name evidence="3" type="ORF">PTTG_11922</name>
</gene>
<keyword evidence="5" id="KW-1185">Reference proteome</keyword>
<evidence type="ECO:0000313" key="4">
    <source>
        <dbReference type="EnsemblFungi" id="PTTG_11922-t43_1-p1"/>
    </source>
</evidence>
<evidence type="ECO:0008006" key="6">
    <source>
        <dbReference type="Google" id="ProtNLM"/>
    </source>
</evidence>
<evidence type="ECO:0000256" key="1">
    <source>
        <dbReference type="SAM" id="MobiDB-lite"/>
    </source>
</evidence>
<protein>
    <recommendedName>
        <fullName evidence="6">Hydrophobin</fullName>
    </recommendedName>
</protein>
<reference evidence="3" key="1">
    <citation type="submission" date="2009-11" db="EMBL/GenBank/DDBJ databases">
        <authorList>
            <consortium name="The Broad Institute Genome Sequencing Platform"/>
            <person name="Ward D."/>
            <person name="Feldgarden M."/>
            <person name="Earl A."/>
            <person name="Young S.K."/>
            <person name="Zeng Q."/>
            <person name="Koehrsen M."/>
            <person name="Alvarado L."/>
            <person name="Berlin A."/>
            <person name="Bochicchio J."/>
            <person name="Borenstein D."/>
            <person name="Chapman S.B."/>
            <person name="Chen Z."/>
            <person name="Engels R."/>
            <person name="Freedman E."/>
            <person name="Gellesch M."/>
            <person name="Goldberg J."/>
            <person name="Griggs A."/>
            <person name="Gujja S."/>
            <person name="Heilman E."/>
            <person name="Heiman D."/>
            <person name="Hepburn T."/>
            <person name="Howarth C."/>
            <person name="Jen D."/>
            <person name="Larson L."/>
            <person name="Lewis B."/>
            <person name="Mehta T."/>
            <person name="Park D."/>
            <person name="Pearson M."/>
            <person name="Roberts A."/>
            <person name="Saif S."/>
            <person name="Shea T."/>
            <person name="Shenoy N."/>
            <person name="Sisk P."/>
            <person name="Stolte C."/>
            <person name="Sykes S."/>
            <person name="Thomson T."/>
            <person name="Walk T."/>
            <person name="White J."/>
            <person name="Yandava C."/>
            <person name="Izard J."/>
            <person name="Baranova O.V."/>
            <person name="Blanton J.M."/>
            <person name="Tanner A.C."/>
            <person name="Dewhirst F.E."/>
            <person name="Haas B."/>
            <person name="Nusbaum C."/>
            <person name="Birren B."/>
        </authorList>
    </citation>
    <scope>NUCLEOTIDE SEQUENCE [LARGE SCALE GENOMIC DNA]</scope>
    <source>
        <strain evidence="3">1-1 BBBD Race 1</strain>
    </source>
</reference>
<dbReference type="EMBL" id="ADAS02000273">
    <property type="protein sequence ID" value="OAV87824.1"/>
    <property type="molecule type" value="Genomic_DNA"/>
</dbReference>
<evidence type="ECO:0000313" key="5">
    <source>
        <dbReference type="Proteomes" id="UP000005240"/>
    </source>
</evidence>
<evidence type="ECO:0000313" key="3">
    <source>
        <dbReference type="EMBL" id="OAV87824.1"/>
    </source>
</evidence>
<sequence length="88" mass="8810">MISTSQICLVVAALLLSMVQPSSQGPLSRRETITSSSSSAGASFASTDSNGNTVSACQVSLNGVTVPCMDQAALANVPAVITNVSPLP</sequence>
<dbReference type="AlphaFoldDB" id="A0A180G5F7"/>